<proteinExistence type="predicted"/>
<evidence type="ECO:0000313" key="1">
    <source>
        <dbReference type="EMBL" id="NYZ69979.1"/>
    </source>
</evidence>
<dbReference type="InterPro" id="IPR008018">
    <property type="entry name" value="Phage_tail_attach_FII"/>
</dbReference>
<organism evidence="1 2">
    <name type="scientific">Spartinivicinus marinus</name>
    <dbReference type="NCBI Taxonomy" id="2994442"/>
    <lineage>
        <taxon>Bacteria</taxon>
        <taxon>Pseudomonadati</taxon>
        <taxon>Pseudomonadota</taxon>
        <taxon>Gammaproteobacteria</taxon>
        <taxon>Oceanospirillales</taxon>
        <taxon>Zooshikellaceae</taxon>
        <taxon>Spartinivicinus</taxon>
    </lineage>
</organism>
<evidence type="ECO:0000313" key="2">
    <source>
        <dbReference type="Proteomes" id="UP000569732"/>
    </source>
</evidence>
<dbReference type="GO" id="GO:0019068">
    <property type="term" value="P:virion assembly"/>
    <property type="evidence" value="ECO:0007669"/>
    <property type="project" value="InterPro"/>
</dbReference>
<dbReference type="Proteomes" id="UP000569732">
    <property type="component" value="Unassembled WGS sequence"/>
</dbReference>
<dbReference type="InterPro" id="IPR053734">
    <property type="entry name" value="Phage_Head-Tail_Connect_sf"/>
</dbReference>
<dbReference type="Pfam" id="PF05354">
    <property type="entry name" value="Phage_attach"/>
    <property type="match status" value="1"/>
</dbReference>
<dbReference type="EMBL" id="JACCKB010000210">
    <property type="protein sequence ID" value="NYZ69979.1"/>
    <property type="molecule type" value="Genomic_DNA"/>
</dbReference>
<sequence>MDAFDRATRRLMRRLGTLITLEDEAGNTRQVKADIIQAEEFIAKTKGSTLSLKLDNPVLQFATTDCPHLTKQWVVELNGQRYEIADDPLIEHGQTQIPLIPAQVKTDLGWLNEP</sequence>
<accession>A0A853IAL5</accession>
<evidence type="ECO:0008006" key="3">
    <source>
        <dbReference type="Google" id="ProtNLM"/>
    </source>
</evidence>
<reference evidence="1 2" key="1">
    <citation type="submission" date="2020-07" db="EMBL/GenBank/DDBJ databases">
        <title>Endozoicomonas sp. nov., isolated from sediment.</title>
        <authorList>
            <person name="Gu T."/>
        </authorList>
    </citation>
    <scope>NUCLEOTIDE SEQUENCE [LARGE SCALE GENOMIC DNA]</scope>
    <source>
        <strain evidence="1 2">SM1973</strain>
    </source>
</reference>
<gene>
    <name evidence="1" type="ORF">H0A36_28605</name>
</gene>
<protein>
    <recommendedName>
        <fullName evidence="3">Phage protein</fullName>
    </recommendedName>
</protein>
<dbReference type="RefSeq" id="WP_180571930.1">
    <property type="nucleotide sequence ID" value="NZ_JACCKB010000210.1"/>
</dbReference>
<comment type="caution">
    <text evidence="1">The sequence shown here is derived from an EMBL/GenBank/DDBJ whole genome shotgun (WGS) entry which is preliminary data.</text>
</comment>
<name>A0A853IAL5_9GAMM</name>
<dbReference type="AlphaFoldDB" id="A0A853IAL5"/>
<keyword evidence="2" id="KW-1185">Reference proteome</keyword>
<dbReference type="Gene3D" id="2.40.10.180">
    <property type="entry name" value="Phage tail proteins"/>
    <property type="match status" value="1"/>
</dbReference>